<dbReference type="EMBL" id="JBHLVX010000022">
    <property type="protein sequence ID" value="MFC0267698.1"/>
    <property type="molecule type" value="Genomic_DNA"/>
</dbReference>
<evidence type="ECO:0000313" key="1">
    <source>
        <dbReference type="EMBL" id="MFC0267698.1"/>
    </source>
</evidence>
<name>A0ABV6G214_9GAMM</name>
<evidence type="ECO:0000313" key="2">
    <source>
        <dbReference type="Proteomes" id="UP001589814"/>
    </source>
</evidence>
<proteinExistence type="predicted"/>
<gene>
    <name evidence="1" type="ORF">ACFFHW_06760</name>
</gene>
<sequence>MNDRVLFIRHHCSRSEQRLMRALRVLGQQHSDAASLSNERLEISMAERCSLLLMIRRAYADKPEFELLGPNSPCVSRDELRLLATLRHFGMEHDAAQADDSTAPLMQRLFRENGRTVQRAGFALRSRPDVGRM</sequence>
<accession>A0ABV6G214</accession>
<organism evidence="1 2">
    <name type="scientific">Kushneria aurantia</name>
    <dbReference type="NCBI Taxonomy" id="504092"/>
    <lineage>
        <taxon>Bacteria</taxon>
        <taxon>Pseudomonadati</taxon>
        <taxon>Pseudomonadota</taxon>
        <taxon>Gammaproteobacteria</taxon>
        <taxon>Oceanospirillales</taxon>
        <taxon>Halomonadaceae</taxon>
        <taxon>Kushneria</taxon>
    </lineage>
</organism>
<dbReference type="Proteomes" id="UP001589814">
    <property type="component" value="Unassembled WGS sequence"/>
</dbReference>
<comment type="caution">
    <text evidence="1">The sequence shown here is derived from an EMBL/GenBank/DDBJ whole genome shotgun (WGS) entry which is preliminary data.</text>
</comment>
<evidence type="ECO:0008006" key="3">
    <source>
        <dbReference type="Google" id="ProtNLM"/>
    </source>
</evidence>
<protein>
    <recommendedName>
        <fullName evidence="3">Arsenate reductase</fullName>
    </recommendedName>
</protein>
<keyword evidence="2" id="KW-1185">Reference proteome</keyword>
<dbReference type="RefSeq" id="WP_019950466.1">
    <property type="nucleotide sequence ID" value="NZ_JBHLVX010000022.1"/>
</dbReference>
<reference evidence="1 2" key="1">
    <citation type="submission" date="2024-09" db="EMBL/GenBank/DDBJ databases">
        <authorList>
            <person name="Sun Q."/>
            <person name="Mori K."/>
        </authorList>
    </citation>
    <scope>NUCLEOTIDE SEQUENCE [LARGE SCALE GENOMIC DNA]</scope>
    <source>
        <strain evidence="1 2">CCM 7415</strain>
    </source>
</reference>